<gene>
    <name evidence="2" type="ORF">KACHI17_00820</name>
</gene>
<protein>
    <recommendedName>
        <fullName evidence="3">G8 domain-containing protein</fullName>
    </recommendedName>
</protein>
<sequence length="886" mass="90505">MTKALNAFYKRFFIIYLFFRKDHIAKYSQLFRLIIFSLCLLINTAIKAATITSNTGVTGFWDVAGTWVGGVVPGPGDDVIIEASATITVRTNVSCLSLSWTGNPTATRTFTINAGSTLTVSGNITLGTTTTNGRNRIFNVLGTLDCDGSFTMQASGGDTRDIELDIGTNGIVNITGNLIMASAFLRHHVDLIGNAQINIGGNIGANATGTTTGGGFTDPPAGSIINLNGTLPQNFFTQNAPVYSGTFKINNAAGVILRRTLALGTSTLTIGDITANSVLKDSGNSITSTGTFNLQNGSTFILGRYSGTTGTATTYPAFSTNNIDLGTTVEYAHINANQNVSTTPQYANLVFSSSVARSRVILAGTLTIRGDLNIGVNTTFLGSTNNPTTNLGGDFVNSGTFTSGTGLFTMDGTNNQSITGTALFVGGLTINNTGGGGSNIVTLNNSITTTGNLTLTNGILDLGAFTANRTAAGGTMTISNGTRLIIGGTNSLPTNYNTHIIGATSTIEYDGTTNVVTAPNGGVAYGNLEIDATGATTSASFSVVGVLSVLTGRSLIASAGIVTMSAATSSIVNDGTLTFDGLTIAATPNGQSQYNTSYNVSGVLTVAFSVTFAPTGGTITMNDPASSISNAGTLTFNNLTISATPTAQSQYNTSFDVAGTFATNGAITFAPTGGTITMSGVSGIISNPSGTLTFNSLIIDGTIISSTGNFGVANTMTVNSTFAPAAASIITGAGTLVGTGTVRVTRTAAVPSFGAQYTIANKTLTDLTVNYIGAGAQTVDAQNYGNLTISTNGTRTVTFENGGTIRVSGVFTPTATTTSYVVTGNNFDYNGSGAQTIAAFTYNNLIISNAGAKTVLAGTIVNCLTITLNDAAVLTLPDTATFNVTQ</sequence>
<accession>A0AAT9GF88</accession>
<organism evidence="2">
    <name type="scientific">Sediminibacterium sp. KACHI17</name>
    <dbReference type="NCBI Taxonomy" id="1751071"/>
    <lineage>
        <taxon>Bacteria</taxon>
        <taxon>Pseudomonadati</taxon>
        <taxon>Bacteroidota</taxon>
        <taxon>Chitinophagia</taxon>
        <taxon>Chitinophagales</taxon>
        <taxon>Chitinophagaceae</taxon>
        <taxon>Sediminibacterium</taxon>
    </lineage>
</organism>
<evidence type="ECO:0008006" key="3">
    <source>
        <dbReference type="Google" id="ProtNLM"/>
    </source>
</evidence>
<dbReference type="EMBL" id="AP029612">
    <property type="protein sequence ID" value="BFG69201.1"/>
    <property type="molecule type" value="Genomic_DNA"/>
</dbReference>
<dbReference type="AlphaFoldDB" id="A0AAT9GF88"/>
<dbReference type="RefSeq" id="WP_353549549.1">
    <property type="nucleotide sequence ID" value="NZ_AP029612.1"/>
</dbReference>
<evidence type="ECO:0000313" key="2">
    <source>
        <dbReference type="EMBL" id="BFG69201.1"/>
    </source>
</evidence>
<proteinExistence type="predicted"/>
<name>A0AAT9GF88_9BACT</name>
<keyword evidence="1" id="KW-0812">Transmembrane</keyword>
<feature type="transmembrane region" description="Helical" evidence="1">
    <location>
        <begin position="30"/>
        <end position="46"/>
    </location>
</feature>
<keyword evidence="1" id="KW-0472">Membrane</keyword>
<reference evidence="2" key="1">
    <citation type="submission" date="2024-02" db="EMBL/GenBank/DDBJ databases">
        <title>Sediminibacterium planktonica sp. nov. and Sediminibacterium longus sp. nov., isolated from surface lake and river water.</title>
        <authorList>
            <person name="Watanabe K."/>
            <person name="Takemine S."/>
            <person name="Ishii Y."/>
            <person name="Ogata Y."/>
            <person name="Shindo C."/>
            <person name="Suda W."/>
        </authorList>
    </citation>
    <scope>NUCLEOTIDE SEQUENCE</scope>
    <source>
        <strain evidence="2">KACHI17</strain>
    </source>
</reference>
<evidence type="ECO:0000256" key="1">
    <source>
        <dbReference type="SAM" id="Phobius"/>
    </source>
</evidence>
<keyword evidence="1" id="KW-1133">Transmembrane helix</keyword>